<proteinExistence type="predicted"/>
<feature type="compositionally biased region" description="Low complexity" evidence="3">
    <location>
        <begin position="1070"/>
        <end position="1080"/>
    </location>
</feature>
<feature type="compositionally biased region" description="Low complexity" evidence="3">
    <location>
        <begin position="1610"/>
        <end position="1628"/>
    </location>
</feature>
<dbReference type="InterPro" id="IPR013783">
    <property type="entry name" value="Ig-like_fold"/>
</dbReference>
<feature type="compositionally biased region" description="Polar residues" evidence="3">
    <location>
        <begin position="774"/>
        <end position="786"/>
    </location>
</feature>
<gene>
    <name evidence="5" type="ORF">DMC30DRAFT_395455</name>
</gene>
<feature type="compositionally biased region" description="Acidic residues" evidence="3">
    <location>
        <begin position="1540"/>
        <end position="1550"/>
    </location>
</feature>
<evidence type="ECO:0000313" key="5">
    <source>
        <dbReference type="EMBL" id="TNY21288.1"/>
    </source>
</evidence>
<feature type="compositionally biased region" description="Polar residues" evidence="3">
    <location>
        <begin position="857"/>
        <end position="877"/>
    </location>
</feature>
<dbReference type="InterPro" id="IPR057962">
    <property type="entry name" value="SPT23_MGA2_DBD"/>
</dbReference>
<evidence type="ECO:0000256" key="3">
    <source>
        <dbReference type="SAM" id="MobiDB-lite"/>
    </source>
</evidence>
<dbReference type="EMBL" id="SOZI01000047">
    <property type="protein sequence ID" value="TNY21288.1"/>
    <property type="molecule type" value="Genomic_DNA"/>
</dbReference>
<feature type="region of interest" description="Disordered" evidence="3">
    <location>
        <begin position="250"/>
        <end position="322"/>
    </location>
</feature>
<reference evidence="5 6" key="1">
    <citation type="submission" date="2019-03" db="EMBL/GenBank/DDBJ databases">
        <title>Rhodosporidium diobovatum UCD-FST 08-225 genome sequencing, assembly, and annotation.</title>
        <authorList>
            <person name="Fakankun I.U."/>
            <person name="Fristensky B."/>
            <person name="Levin D.B."/>
        </authorList>
    </citation>
    <scope>NUCLEOTIDE SEQUENCE [LARGE SCALE GENOMIC DNA]</scope>
    <source>
        <strain evidence="5 6">UCD-FST 08-225</strain>
    </source>
</reference>
<dbReference type="SUPFAM" id="SSF81296">
    <property type="entry name" value="E set domains"/>
    <property type="match status" value="1"/>
</dbReference>
<organism evidence="5 6">
    <name type="scientific">Rhodotorula diobovata</name>
    <dbReference type="NCBI Taxonomy" id="5288"/>
    <lineage>
        <taxon>Eukaryota</taxon>
        <taxon>Fungi</taxon>
        <taxon>Dikarya</taxon>
        <taxon>Basidiomycota</taxon>
        <taxon>Pucciniomycotina</taxon>
        <taxon>Microbotryomycetes</taxon>
        <taxon>Sporidiobolales</taxon>
        <taxon>Sporidiobolaceae</taxon>
        <taxon>Rhodotorula</taxon>
    </lineage>
</organism>
<dbReference type="Proteomes" id="UP000311382">
    <property type="component" value="Unassembled WGS sequence"/>
</dbReference>
<dbReference type="GO" id="GO:0006357">
    <property type="term" value="P:regulation of transcription by RNA polymerase II"/>
    <property type="evidence" value="ECO:0007669"/>
    <property type="project" value="TreeGrafter"/>
</dbReference>
<feature type="region of interest" description="Disordered" evidence="3">
    <location>
        <begin position="97"/>
        <end position="144"/>
    </location>
</feature>
<feature type="repeat" description="ANK" evidence="2">
    <location>
        <begin position="1188"/>
        <end position="1220"/>
    </location>
</feature>
<dbReference type="STRING" id="5288.A0A5C5FWU7"/>
<feature type="compositionally biased region" description="Polar residues" evidence="3">
    <location>
        <begin position="250"/>
        <end position="260"/>
    </location>
</feature>
<evidence type="ECO:0000256" key="2">
    <source>
        <dbReference type="PROSITE-ProRule" id="PRU00023"/>
    </source>
</evidence>
<dbReference type="InterPro" id="IPR002909">
    <property type="entry name" value="IPT_dom"/>
</dbReference>
<dbReference type="SMART" id="SM00429">
    <property type="entry name" value="IPT"/>
    <property type="match status" value="1"/>
</dbReference>
<feature type="compositionally biased region" description="Polar residues" evidence="3">
    <location>
        <begin position="268"/>
        <end position="281"/>
    </location>
</feature>
<feature type="compositionally biased region" description="Polar residues" evidence="3">
    <location>
        <begin position="1508"/>
        <end position="1517"/>
    </location>
</feature>
<feature type="region of interest" description="Disordered" evidence="3">
    <location>
        <begin position="1321"/>
        <end position="1381"/>
    </location>
</feature>
<dbReference type="Pfam" id="PF25603">
    <property type="entry name" value="SPT23_MGA2_DBD"/>
    <property type="match status" value="1"/>
</dbReference>
<dbReference type="InterPro" id="IPR036770">
    <property type="entry name" value="Ankyrin_rpt-contain_sf"/>
</dbReference>
<dbReference type="PANTHER" id="PTHR23335:SF1">
    <property type="entry name" value="CALMODULIN-BINDING TRANSCRIPTION ACTIVATOR, ISOFORM F"/>
    <property type="match status" value="1"/>
</dbReference>
<dbReference type="InterPro" id="IPR002110">
    <property type="entry name" value="Ankyrin_rpt"/>
</dbReference>
<feature type="repeat" description="ANK" evidence="2">
    <location>
        <begin position="1221"/>
        <end position="1253"/>
    </location>
</feature>
<comment type="caution">
    <text evidence="5">The sequence shown here is derived from an EMBL/GenBank/DDBJ whole genome shotgun (WGS) entry which is preliminary data.</text>
</comment>
<evidence type="ECO:0000313" key="6">
    <source>
        <dbReference type="Proteomes" id="UP000311382"/>
    </source>
</evidence>
<dbReference type="Pfam" id="PF01833">
    <property type="entry name" value="TIG"/>
    <property type="match status" value="1"/>
</dbReference>
<feature type="compositionally biased region" description="Low complexity" evidence="3">
    <location>
        <begin position="30"/>
        <end position="43"/>
    </location>
</feature>
<protein>
    <recommendedName>
        <fullName evidence="4">IPT/TIG domain-containing protein</fullName>
    </recommendedName>
</protein>
<dbReference type="Pfam" id="PF12796">
    <property type="entry name" value="Ank_2"/>
    <property type="match status" value="1"/>
</dbReference>
<evidence type="ECO:0000256" key="1">
    <source>
        <dbReference type="ARBA" id="ARBA00023043"/>
    </source>
</evidence>
<keyword evidence="1 2" id="KW-0040">ANK repeat</keyword>
<feature type="region of interest" description="Disordered" evidence="3">
    <location>
        <begin position="854"/>
        <end position="878"/>
    </location>
</feature>
<dbReference type="PANTHER" id="PTHR23335">
    <property type="entry name" value="CALMODULIN-BINDING TRANSCRIPTION ACTIVATOR CAMTA"/>
    <property type="match status" value="1"/>
</dbReference>
<name>A0A5C5FWU7_9BASI</name>
<dbReference type="InterPro" id="IPR014756">
    <property type="entry name" value="Ig_E-set"/>
</dbReference>
<feature type="region of interest" description="Disordered" evidence="3">
    <location>
        <begin position="1"/>
        <end position="43"/>
    </location>
</feature>
<feature type="compositionally biased region" description="Acidic residues" evidence="3">
    <location>
        <begin position="1329"/>
        <end position="1364"/>
    </location>
</feature>
<feature type="region of interest" description="Disordered" evidence="3">
    <location>
        <begin position="1573"/>
        <end position="1657"/>
    </location>
</feature>
<dbReference type="GO" id="GO:0003690">
    <property type="term" value="F:double-stranded DNA binding"/>
    <property type="evidence" value="ECO:0007669"/>
    <property type="project" value="TreeGrafter"/>
</dbReference>
<dbReference type="SMART" id="SM00248">
    <property type="entry name" value="ANK"/>
    <property type="match status" value="2"/>
</dbReference>
<feature type="domain" description="IPT/TIG" evidence="4">
    <location>
        <begin position="939"/>
        <end position="1025"/>
    </location>
</feature>
<feature type="region of interest" description="Disordered" evidence="3">
    <location>
        <begin position="1507"/>
        <end position="1557"/>
    </location>
</feature>
<feature type="compositionally biased region" description="Low complexity" evidence="3">
    <location>
        <begin position="741"/>
        <end position="752"/>
    </location>
</feature>
<feature type="compositionally biased region" description="Low complexity" evidence="3">
    <location>
        <begin position="120"/>
        <end position="144"/>
    </location>
</feature>
<dbReference type="CDD" id="cd00102">
    <property type="entry name" value="IPT"/>
    <property type="match status" value="1"/>
</dbReference>
<dbReference type="PROSITE" id="PS50297">
    <property type="entry name" value="ANK_REP_REGION"/>
    <property type="match status" value="1"/>
</dbReference>
<keyword evidence="6" id="KW-1185">Reference proteome</keyword>
<dbReference type="Gene3D" id="2.60.40.10">
    <property type="entry name" value="Immunoglobulins"/>
    <property type="match status" value="1"/>
</dbReference>
<dbReference type="GO" id="GO:0003712">
    <property type="term" value="F:transcription coregulator activity"/>
    <property type="evidence" value="ECO:0007669"/>
    <property type="project" value="TreeGrafter"/>
</dbReference>
<feature type="region of interest" description="Disordered" evidence="3">
    <location>
        <begin position="636"/>
        <end position="798"/>
    </location>
</feature>
<feature type="region of interest" description="Disordered" evidence="3">
    <location>
        <begin position="1410"/>
        <end position="1440"/>
    </location>
</feature>
<feature type="region of interest" description="Disordered" evidence="3">
    <location>
        <begin position="515"/>
        <end position="545"/>
    </location>
</feature>
<feature type="compositionally biased region" description="Low complexity" evidence="3">
    <location>
        <begin position="674"/>
        <end position="688"/>
    </location>
</feature>
<feature type="compositionally biased region" description="Basic residues" evidence="3">
    <location>
        <begin position="689"/>
        <end position="701"/>
    </location>
</feature>
<dbReference type="PROSITE" id="PS50088">
    <property type="entry name" value="ANK_REPEAT"/>
    <property type="match status" value="2"/>
</dbReference>
<sequence>MDYAVAPSGAGQFAFDADSSGSSGEGGGSSSSDSHSSPADSSYSAVSTHDWAVDFSALGAAAAAVAGRGPGHPAAAFTHHHHLASSSSPGATAFKLAPHHQAHPQQQQQHGMASPRDLWSPPSAHAASFAAGSSASADSPAAVPQEANGARDYFGHAAGMRNGTQDERVGMDFDDMVHEDVCGPSTLTSPTETVPTPLSAPAFTHGAPATAHNAFLPLAGASAPAPAPPLSIPIDLFAVNAGIAPGLTSAQTPSPLQSPATEYPMHDTTFSAPSTRASSVGPSRASVGGGAGTRDASLSRRSDASSSSSGGGAGAQGSMPNTATGAQAAAAKAALLNAAGNSVNLVARDAVQAAHLIPTLATPPAHAISGAELVVLGVPTVGAKSRVETQIKISLALVRPRAERGAGASVASSSMGEGGRISDEMIMVDGSLDARAADDLERIGTWSHLRLPKNLALKNKPGKQLSAAALAKRANKPEPPAEQILSVDVAVVSATDPSQAIYICQNCQARELKRSLRKKDAKGKTYTAAPPAPDPNAPPRDEEEERKKVVVFNATEIVDFSSGEVVLPTRVTCYCRHHKEKRGFCVTYTLRDHRGNVVANGSTPPIMITDDHKTNTAASKAATVASLSTVAQGGLALDEQPPAPGAQPKRKASKSGASTPAPSVARKDRRDKAASPSSGTTTPATHASGRPRRAAATRSRRGATESDDEADPAGVESAAGGAAKKARPYDADQRPARGQGRRSTASAQASRSPTFAMTPLRQASPIAAPPPPRTHSTGGMTPQTMEGASLPPLPQQGDQQQLAAAGLALGLGGMEDALMADSPAQQQQANGLVSYLADGARGSISSEAGGQIDWRANLSTPPMSPGGSTAPSESYHSLFSGFPSPAGSLREVGPATSSSTPGSAIPSFAIPATEPIPTSLTPSWIIPQQPEQLHPPAPPPRITRLIPGEGPVHGGIEVTVLGENFVQDLTCVFGDAAAVPTHFWSANTLVCVLPPSANPGPVVVGIKGVPLTVEQGTGLQLFTYKDDSDRSLLELALQVVGLKMTGRLEDAAAVAMRIVGNSPNGAGASAAAHGGMLSASTTPGSQHASGVPTDTAALAATLNAAATSVYATPATSRASSRRSSFSGAGSPSTAMVPLPATAFSGETRGFEGIVIKFLSLLDLDPSLIPGAAPSLPSSRPPISLANAQQHTLLHLATVLGFHRLVAFLLARGVTLDKQDRNGYTALHFAALYGRVNIARQLLDAGADARPLTRAAKSALEIAQDRDDVDVEELLLARGAVASPAVSAAALATPTAAAGALQLASPAASVARLSDEDEAAATEYASDWTIEADSDDSASDSDLDDDDEHDAWDDSEAQDADESALDETSPVRRPRVPCSRQVSRNASTVSLYNLVETEQREAAEYKRSPRFRRASLANDDDDVPAGEPLASQARPPVTPLNHLASASSSWLSQKLKPTVPHGLSKLQPALAGGVTGAWEKAKANRFGVPTMHMPELTAFHAMPAALTRHMSSGSGPSKSQRRRAATVGEARSPATSRADVDETDLGDEADESSAPLERLTLRDWRAAFQAPAWWSTKTPSSPPPSYSARDELSAPAPGASDDKSALELEAEASSSTAVATSPRVGMATRLRARRRPSAASHNSDETEADAESDAGSTFSAAESPLQVGIRSDGMLLVFWLPVLCGASSLPLR</sequence>
<dbReference type="OrthoDB" id="71307at2759"/>
<evidence type="ECO:0000259" key="4">
    <source>
        <dbReference type="SMART" id="SM00429"/>
    </source>
</evidence>
<dbReference type="Gene3D" id="1.25.40.20">
    <property type="entry name" value="Ankyrin repeat-containing domain"/>
    <property type="match status" value="1"/>
</dbReference>
<feature type="region of interest" description="Disordered" evidence="3">
    <location>
        <begin position="1070"/>
        <end position="1091"/>
    </location>
</feature>
<accession>A0A5C5FWU7</accession>
<dbReference type="GO" id="GO:0005634">
    <property type="term" value="C:nucleus"/>
    <property type="evidence" value="ECO:0007669"/>
    <property type="project" value="TreeGrafter"/>
</dbReference>
<dbReference type="SUPFAM" id="SSF48403">
    <property type="entry name" value="Ankyrin repeat"/>
    <property type="match status" value="1"/>
</dbReference>